<dbReference type="Proteomes" id="UP000595437">
    <property type="component" value="Chromosome 3"/>
</dbReference>
<proteinExistence type="predicted"/>
<gene>
    <name evidence="1" type="ORF">FKW44_005427</name>
</gene>
<organism evidence="1 2">
    <name type="scientific">Caligus rogercresseyi</name>
    <name type="common">Sea louse</name>
    <dbReference type="NCBI Taxonomy" id="217165"/>
    <lineage>
        <taxon>Eukaryota</taxon>
        <taxon>Metazoa</taxon>
        <taxon>Ecdysozoa</taxon>
        <taxon>Arthropoda</taxon>
        <taxon>Crustacea</taxon>
        <taxon>Multicrustacea</taxon>
        <taxon>Hexanauplia</taxon>
        <taxon>Copepoda</taxon>
        <taxon>Siphonostomatoida</taxon>
        <taxon>Caligidae</taxon>
        <taxon>Caligus</taxon>
    </lineage>
</organism>
<evidence type="ECO:0000313" key="1">
    <source>
        <dbReference type="EMBL" id="QQP53085.1"/>
    </source>
</evidence>
<evidence type="ECO:0000313" key="2">
    <source>
        <dbReference type="Proteomes" id="UP000595437"/>
    </source>
</evidence>
<dbReference type="AlphaFoldDB" id="A0A7T8KBX9"/>
<keyword evidence="2" id="KW-1185">Reference proteome</keyword>
<dbReference type="EMBL" id="CP045892">
    <property type="protein sequence ID" value="QQP53085.1"/>
    <property type="molecule type" value="Genomic_DNA"/>
</dbReference>
<reference evidence="2" key="1">
    <citation type="submission" date="2021-01" db="EMBL/GenBank/DDBJ databases">
        <title>Caligus Genome Assembly.</title>
        <authorList>
            <person name="Gallardo-Escarate C."/>
        </authorList>
    </citation>
    <scope>NUCLEOTIDE SEQUENCE [LARGE SCALE GENOMIC DNA]</scope>
</reference>
<protein>
    <submittedName>
        <fullName evidence="1">Uncharacterized protein</fullName>
    </submittedName>
</protein>
<accession>A0A7T8KBX9</accession>
<name>A0A7T8KBX9_CALRO</name>
<dbReference type="OrthoDB" id="6380262at2759"/>
<sequence>MRATEALGVDGIPVSVLKKGIEVLAGPISHLVTDLWRPEQFPRLSIVERITHL</sequence>